<organism evidence="1 2">
    <name type="scientific">Paracoccus shanxieyensis</name>
    <dbReference type="NCBI Taxonomy" id="2675752"/>
    <lineage>
        <taxon>Bacteria</taxon>
        <taxon>Pseudomonadati</taxon>
        <taxon>Pseudomonadota</taxon>
        <taxon>Alphaproteobacteria</taxon>
        <taxon>Rhodobacterales</taxon>
        <taxon>Paracoccaceae</taxon>
        <taxon>Paracoccus</taxon>
    </lineage>
</organism>
<keyword evidence="2" id="KW-1185">Reference proteome</keyword>
<protein>
    <submittedName>
        <fullName evidence="1">HutD family protein</fullName>
    </submittedName>
</protein>
<dbReference type="Pfam" id="PF05962">
    <property type="entry name" value="HutD"/>
    <property type="match status" value="1"/>
</dbReference>
<evidence type="ECO:0000313" key="2">
    <source>
        <dbReference type="Proteomes" id="UP000478740"/>
    </source>
</evidence>
<dbReference type="CDD" id="cd20293">
    <property type="entry name" value="cupin_HutD_N"/>
    <property type="match status" value="1"/>
</dbReference>
<dbReference type="RefSeq" id="WP_155043846.1">
    <property type="nucleotide sequence ID" value="NZ_WMIH01000004.1"/>
</dbReference>
<dbReference type="InterPro" id="IPR010282">
    <property type="entry name" value="Uncharacterised_HutD/Ves"/>
</dbReference>
<sequence length="175" mass="18888">MSGIIRRACDRQFRPWKNGGGETAEILCHPENAGFDAFQWRISTARVASSGPFSVFPGVDRVLTVLEGGAMTLHLPGGQMVLQPGSDPFAFSGDLPCHADLHDTALLDLNVMVRRPLAARVTPAASYQDPAPTCLMRCVFALEPVAGLARHDLRELPDAPFVPQPGTLIIEIFSP</sequence>
<reference evidence="1 2" key="1">
    <citation type="submission" date="2019-11" db="EMBL/GenBank/DDBJ databases">
        <authorList>
            <person name="Dong K."/>
        </authorList>
    </citation>
    <scope>NUCLEOTIDE SEQUENCE [LARGE SCALE GENOMIC DNA]</scope>
    <source>
        <strain evidence="1 2">DK608</strain>
    </source>
</reference>
<dbReference type="Gene3D" id="2.60.120.10">
    <property type="entry name" value="Jelly Rolls"/>
    <property type="match status" value="1"/>
</dbReference>
<dbReference type="InterPro" id="IPR014710">
    <property type="entry name" value="RmlC-like_jellyroll"/>
</dbReference>
<name>A0A6L6IXG5_9RHOB</name>
<dbReference type="SUPFAM" id="SSF51182">
    <property type="entry name" value="RmlC-like cupins"/>
    <property type="match status" value="1"/>
</dbReference>
<dbReference type="AlphaFoldDB" id="A0A6L6IXG5"/>
<comment type="caution">
    <text evidence="1">The sequence shown here is derived from an EMBL/GenBank/DDBJ whole genome shotgun (WGS) entry which is preliminary data.</text>
</comment>
<dbReference type="PANTHER" id="PTHR37943">
    <property type="entry name" value="PROTEIN VES"/>
    <property type="match status" value="1"/>
</dbReference>
<dbReference type="InterPro" id="IPR011051">
    <property type="entry name" value="RmlC_Cupin_sf"/>
</dbReference>
<proteinExistence type="predicted"/>
<dbReference type="PANTHER" id="PTHR37943:SF1">
    <property type="entry name" value="PROTEIN VES"/>
    <property type="match status" value="1"/>
</dbReference>
<dbReference type="EMBL" id="WMII01000005">
    <property type="protein sequence ID" value="MTH63972.1"/>
    <property type="molecule type" value="Genomic_DNA"/>
</dbReference>
<evidence type="ECO:0000313" key="1">
    <source>
        <dbReference type="EMBL" id="MTH63972.1"/>
    </source>
</evidence>
<dbReference type="Proteomes" id="UP000478740">
    <property type="component" value="Unassembled WGS sequence"/>
</dbReference>
<accession>A0A6L6IXG5</accession>
<gene>
    <name evidence="1" type="ORF">GL284_06805</name>
</gene>